<comment type="caution">
    <text evidence="15">The sequence shown here is derived from an EMBL/GenBank/DDBJ whole genome shotgun (WGS) entry which is preliminary data.</text>
</comment>
<feature type="domain" description="GOLD" evidence="9">
    <location>
        <begin position="326"/>
        <end position="474"/>
    </location>
</feature>
<dbReference type="EMBL" id="QUTF01015075">
    <property type="protein sequence ID" value="RHZ10575.1"/>
    <property type="molecule type" value="Genomic_DNA"/>
</dbReference>
<evidence type="ECO:0000313" key="15">
    <source>
        <dbReference type="EMBL" id="RHZ17107.1"/>
    </source>
</evidence>
<keyword evidence="4" id="KW-0732">Signal</keyword>
<dbReference type="InterPro" id="IPR015720">
    <property type="entry name" value="Emp24-like"/>
</dbReference>
<dbReference type="AlphaFoldDB" id="A0A397F6H7"/>
<dbReference type="Proteomes" id="UP000265427">
    <property type="component" value="Unassembled WGS sequence"/>
</dbReference>
<evidence type="ECO:0000256" key="8">
    <source>
        <dbReference type="SAM" id="MobiDB-lite"/>
    </source>
</evidence>
<comment type="similarity">
    <text evidence="2">Belongs to the EMP24/GP25L family.</text>
</comment>
<protein>
    <recommendedName>
        <fullName evidence="9">GOLD domain-containing protein</fullName>
    </recommendedName>
</protein>
<dbReference type="EMBL" id="QUTB01011944">
    <property type="protein sequence ID" value="RHY36795.1"/>
    <property type="molecule type" value="Genomic_DNA"/>
</dbReference>
<comment type="subcellular location">
    <subcellularLocation>
        <location evidence="1">Membrane</location>
        <topology evidence="1">Single-pass type I membrane protein</topology>
    </subcellularLocation>
</comment>
<dbReference type="VEuPathDB" id="FungiDB:H257_05267"/>
<evidence type="ECO:0000256" key="1">
    <source>
        <dbReference type="ARBA" id="ARBA00004479"/>
    </source>
</evidence>
<keyword evidence="7" id="KW-0175">Coiled coil</keyword>
<dbReference type="Proteomes" id="UP000266643">
    <property type="component" value="Unassembled WGS sequence"/>
</dbReference>
<feature type="region of interest" description="Disordered" evidence="8">
    <location>
        <begin position="243"/>
        <end position="262"/>
    </location>
</feature>
<dbReference type="EMBL" id="QUTE01009767">
    <property type="protein sequence ID" value="RHZ17107.1"/>
    <property type="molecule type" value="Genomic_DNA"/>
</dbReference>
<evidence type="ECO:0000313" key="14">
    <source>
        <dbReference type="EMBL" id="RHZ10575.1"/>
    </source>
</evidence>
<dbReference type="SMART" id="SM01190">
    <property type="entry name" value="EMP24_GP25L"/>
    <property type="match status" value="1"/>
</dbReference>
<reference evidence="16 17" key="1">
    <citation type="submission" date="2018-08" db="EMBL/GenBank/DDBJ databases">
        <title>Aphanomyces genome sequencing and annotation.</title>
        <authorList>
            <person name="Minardi D."/>
            <person name="Oidtmann B."/>
            <person name="Van Der Giezen M."/>
            <person name="Studholme D.J."/>
        </authorList>
    </citation>
    <scope>NUCLEOTIDE SEQUENCE [LARGE SCALE GENOMIC DNA]</scope>
    <source>
        <strain evidence="15 17">197901</strain>
        <strain evidence="13 19">D2</strain>
        <strain evidence="14 21">FDL457</strain>
        <strain evidence="10 16">Kv</strain>
        <strain evidence="12 20">Si</strain>
        <strain evidence="11 18">Yx</strain>
    </source>
</reference>
<dbReference type="EMBL" id="QUTA01006122">
    <property type="protein sequence ID" value="RHY12629.1"/>
    <property type="molecule type" value="Genomic_DNA"/>
</dbReference>
<evidence type="ECO:0000313" key="13">
    <source>
        <dbReference type="EMBL" id="RHY59531.1"/>
    </source>
</evidence>
<dbReference type="Proteomes" id="UP000266239">
    <property type="component" value="Unassembled WGS sequence"/>
</dbReference>
<evidence type="ECO:0000313" key="12">
    <source>
        <dbReference type="EMBL" id="RHY36795.1"/>
    </source>
</evidence>
<dbReference type="InterPro" id="IPR009038">
    <property type="entry name" value="GOLD_dom"/>
</dbReference>
<evidence type="ECO:0000256" key="4">
    <source>
        <dbReference type="ARBA" id="ARBA00022729"/>
    </source>
</evidence>
<sequence>MEGDRSTADANEFPTPRNEPTVKRWPATIYDYMAKRVVDGRIAALDVEHGQWHRPVVSHIDQQLIVPVSVDVALSPSFAPPSKKRKKLTQLDVDFELQSSQLPTQHHVVATCPGALPAENFEILQIFARFGQIPSGAQVVRGADALGFQLFSTSCTRRLVSRRKNQPDCCDPCFGLFVDANLKKRIFQNMKTYGRVLAAIDSPELPHGSLVDLQNFLKIPVRNMNHAGKKLRLLVEQFIEHHKPPLRPQDDSDGATDRHTQAKAQEAELSLRVAKVKAQHELLKLGISIARLPQTFASMALKAAVVVALLAYAVQAAHFVVTPNDHKCFYLDVPEGTTFRAEYESPDTTDELVCTYVQAIPEPSCVPGHWLNSCRCVCSFQKTVLKIYGPSTSGDVHENVPASISQTLNQKGTVAFTSTSSGEHWSCVSIDTHKYVVPDATKMKFKLKLRFGTSHAEYENLAKKEQMNELELEVMKLRDRVKAIQNQQDYAQILVLLVAGVWQVRHLQSYFQKKKLV</sequence>
<accession>A0A397F6H7</accession>
<organism evidence="15 17">
    <name type="scientific">Aphanomyces astaci</name>
    <name type="common">Crayfish plague agent</name>
    <dbReference type="NCBI Taxonomy" id="112090"/>
    <lineage>
        <taxon>Eukaryota</taxon>
        <taxon>Sar</taxon>
        <taxon>Stramenopiles</taxon>
        <taxon>Oomycota</taxon>
        <taxon>Saprolegniomycetes</taxon>
        <taxon>Saprolegniales</taxon>
        <taxon>Verrucalvaceae</taxon>
        <taxon>Aphanomyces</taxon>
    </lineage>
</organism>
<dbReference type="Proteomes" id="UP000266196">
    <property type="component" value="Unassembled WGS sequence"/>
</dbReference>
<dbReference type="EMBL" id="QUSZ01007167">
    <property type="protein sequence ID" value="RHY03317.1"/>
    <property type="molecule type" value="Genomic_DNA"/>
</dbReference>
<evidence type="ECO:0000259" key="9">
    <source>
        <dbReference type="PROSITE" id="PS50866"/>
    </source>
</evidence>
<evidence type="ECO:0000256" key="7">
    <source>
        <dbReference type="SAM" id="Coils"/>
    </source>
</evidence>
<dbReference type="VEuPathDB" id="FungiDB:H257_05268"/>
<gene>
    <name evidence="11" type="ORF">DYB25_004823</name>
    <name evidence="14" type="ORF">DYB26_008608</name>
    <name evidence="13" type="ORF">DYB30_007760</name>
    <name evidence="15" type="ORF">DYB31_007401</name>
    <name evidence="12" type="ORF">DYB34_006694</name>
    <name evidence="10" type="ORF">DYB36_007809</name>
</gene>
<proteinExistence type="inferred from homology"/>
<name>A0A397F6H7_APHAT</name>
<evidence type="ECO:0000313" key="19">
    <source>
        <dbReference type="Proteomes" id="UP000266643"/>
    </source>
</evidence>
<dbReference type="Proteomes" id="UP000283543">
    <property type="component" value="Unassembled WGS sequence"/>
</dbReference>
<dbReference type="PROSITE" id="PS50866">
    <property type="entry name" value="GOLD"/>
    <property type="match status" value="1"/>
</dbReference>
<dbReference type="PANTHER" id="PTHR22811">
    <property type="entry name" value="TRANSMEMBRANE EMP24 DOMAIN-CONTAINING PROTEIN"/>
    <property type="match status" value="1"/>
</dbReference>
<evidence type="ECO:0000313" key="10">
    <source>
        <dbReference type="EMBL" id="RHY03317.1"/>
    </source>
</evidence>
<dbReference type="GO" id="GO:0016020">
    <property type="term" value="C:membrane"/>
    <property type="evidence" value="ECO:0007669"/>
    <property type="project" value="UniProtKB-SubCell"/>
</dbReference>
<dbReference type="Pfam" id="PF01105">
    <property type="entry name" value="EMP24_GP25L"/>
    <property type="match status" value="1"/>
</dbReference>
<evidence type="ECO:0000313" key="21">
    <source>
        <dbReference type="Proteomes" id="UP000286510"/>
    </source>
</evidence>
<keyword evidence="5" id="KW-1133">Transmembrane helix</keyword>
<keyword evidence="6" id="KW-0472">Membrane</keyword>
<evidence type="ECO:0000313" key="20">
    <source>
        <dbReference type="Proteomes" id="UP000283543"/>
    </source>
</evidence>
<dbReference type="EMBL" id="QUTD01005788">
    <property type="protein sequence ID" value="RHY59531.1"/>
    <property type="molecule type" value="Genomic_DNA"/>
</dbReference>
<evidence type="ECO:0000256" key="6">
    <source>
        <dbReference type="ARBA" id="ARBA00023136"/>
    </source>
</evidence>
<feature type="coiled-coil region" evidence="7">
    <location>
        <begin position="460"/>
        <end position="487"/>
    </location>
</feature>
<dbReference type="Proteomes" id="UP000286510">
    <property type="component" value="Unassembled WGS sequence"/>
</dbReference>
<evidence type="ECO:0000256" key="2">
    <source>
        <dbReference type="ARBA" id="ARBA00007104"/>
    </source>
</evidence>
<keyword evidence="3" id="KW-0812">Transmembrane</keyword>
<evidence type="ECO:0000256" key="3">
    <source>
        <dbReference type="ARBA" id="ARBA00022692"/>
    </source>
</evidence>
<evidence type="ECO:0000256" key="5">
    <source>
        <dbReference type="ARBA" id="ARBA00022989"/>
    </source>
</evidence>
<evidence type="ECO:0000313" key="17">
    <source>
        <dbReference type="Proteomes" id="UP000266196"/>
    </source>
</evidence>
<evidence type="ECO:0000313" key="16">
    <source>
        <dbReference type="Proteomes" id="UP000265427"/>
    </source>
</evidence>
<evidence type="ECO:0000313" key="11">
    <source>
        <dbReference type="EMBL" id="RHY12629.1"/>
    </source>
</evidence>
<evidence type="ECO:0000313" key="18">
    <source>
        <dbReference type="Proteomes" id="UP000266239"/>
    </source>
</evidence>